<dbReference type="EMBL" id="HBFQ01066160">
    <property type="protein sequence ID" value="CAD8872664.1"/>
    <property type="molecule type" value="Transcribed_RNA"/>
</dbReference>
<gene>
    <name evidence="3" type="ORF">NSCI0253_LOCUS47021</name>
</gene>
<dbReference type="SUPFAM" id="SSF56219">
    <property type="entry name" value="DNase I-like"/>
    <property type="match status" value="1"/>
</dbReference>
<reference evidence="3" key="1">
    <citation type="submission" date="2021-01" db="EMBL/GenBank/DDBJ databases">
        <authorList>
            <person name="Corre E."/>
            <person name="Pelletier E."/>
            <person name="Niang G."/>
            <person name="Scheremetjew M."/>
            <person name="Finn R."/>
            <person name="Kale V."/>
            <person name="Holt S."/>
            <person name="Cochrane G."/>
            <person name="Meng A."/>
            <person name="Brown T."/>
            <person name="Cohen L."/>
        </authorList>
    </citation>
    <scope>NUCLEOTIDE SEQUENCE</scope>
</reference>
<proteinExistence type="predicted"/>
<protein>
    <recommendedName>
        <fullName evidence="2">Endonuclease/exonuclease/phosphatase domain-containing protein</fullName>
    </recommendedName>
</protein>
<organism evidence="3">
    <name type="scientific">Noctiluca scintillans</name>
    <name type="common">Sea sparkle</name>
    <name type="synonym">Red tide dinoflagellate</name>
    <dbReference type="NCBI Taxonomy" id="2966"/>
    <lineage>
        <taxon>Eukaryota</taxon>
        <taxon>Sar</taxon>
        <taxon>Alveolata</taxon>
        <taxon>Dinophyceae</taxon>
        <taxon>Noctilucales</taxon>
        <taxon>Noctilucaceae</taxon>
        <taxon>Noctiluca</taxon>
    </lineage>
</organism>
<evidence type="ECO:0000259" key="2">
    <source>
        <dbReference type="Pfam" id="PF03372"/>
    </source>
</evidence>
<feature type="transmembrane region" description="Helical" evidence="1">
    <location>
        <begin position="33"/>
        <end position="59"/>
    </location>
</feature>
<name>A0A7S1B2A3_NOCSC</name>
<dbReference type="GO" id="GO:0003824">
    <property type="term" value="F:catalytic activity"/>
    <property type="evidence" value="ECO:0007669"/>
    <property type="project" value="InterPro"/>
</dbReference>
<dbReference type="InterPro" id="IPR005135">
    <property type="entry name" value="Endo/exonuclease/phosphatase"/>
</dbReference>
<feature type="domain" description="Endonuclease/exonuclease/phosphatase" evidence="2">
    <location>
        <begin position="118"/>
        <end position="319"/>
    </location>
</feature>
<dbReference type="AlphaFoldDB" id="A0A7S1B2A3"/>
<dbReference type="Pfam" id="PF03372">
    <property type="entry name" value="Exo_endo_phos"/>
    <property type="match status" value="1"/>
</dbReference>
<keyword evidence="1" id="KW-0472">Membrane</keyword>
<accession>A0A7S1B2A3</accession>
<evidence type="ECO:0000313" key="3">
    <source>
        <dbReference type="EMBL" id="CAD8872664.1"/>
    </source>
</evidence>
<dbReference type="Gene3D" id="3.60.10.10">
    <property type="entry name" value="Endonuclease/exonuclease/phosphatase"/>
    <property type="match status" value="1"/>
</dbReference>
<keyword evidence="1" id="KW-1133">Transmembrane helix</keyword>
<keyword evidence="1" id="KW-0812">Transmembrane</keyword>
<evidence type="ECO:0000256" key="1">
    <source>
        <dbReference type="SAM" id="Phobius"/>
    </source>
</evidence>
<dbReference type="InterPro" id="IPR036691">
    <property type="entry name" value="Endo/exonu/phosph_ase_sf"/>
</dbReference>
<sequence>MMEMTSMGSSQVQAAPVHRPVGFHKQRSCCCRLIVCCSTTLCCLFSCLVVVTVFSAALAEIWTRPDSNPHKGSVGWNTTGSTVGGNHWCSVEAPAANWTLRCESTSFRLSVVSYNLFWWNLFGDRHGNRGSAGKLLASAYEAEPFDLVGFQECQDVALVFRDAGLEDAFGTVVGKREIVIDGHCKQELGCRAIALAYQKSRWALLQHGLTEVAEDSPLQFYGRCSVLWARFRNIETGAVVFFMNHHGPLPVNSGGLCGGRATAYNILRVAGYFAHPGDDVVLVGDFNADPTSMTIKELSNHLGRAYTGRSFNGVDNFFTSCGRLAHVQNLGTGGSDHDALRATFDFGHATPSLSVV</sequence>